<evidence type="ECO:0000256" key="3">
    <source>
        <dbReference type="ARBA" id="ARBA00022490"/>
    </source>
</evidence>
<dbReference type="GO" id="GO:0016614">
    <property type="term" value="F:oxidoreductase activity, acting on CH-OH group of donors"/>
    <property type="evidence" value="ECO:0007669"/>
    <property type="project" value="InterPro"/>
</dbReference>
<dbReference type="GO" id="GO:0098808">
    <property type="term" value="F:mRNA cap binding"/>
    <property type="evidence" value="ECO:0007669"/>
    <property type="project" value="UniProtKB-UniRule"/>
</dbReference>
<dbReference type="InterPro" id="IPR036188">
    <property type="entry name" value="FAD/NAD-bd_sf"/>
</dbReference>
<dbReference type="InterPro" id="IPR007867">
    <property type="entry name" value="GMC_OxRtase_C"/>
</dbReference>
<feature type="region of interest" description="Disordered" evidence="10">
    <location>
        <begin position="1155"/>
        <end position="1175"/>
    </location>
</feature>
<dbReference type="PANTHER" id="PTHR11552:SF147">
    <property type="entry name" value="CHOLINE DEHYDROGENASE, MITOCHONDRIAL"/>
    <property type="match status" value="1"/>
</dbReference>
<evidence type="ECO:0000256" key="5">
    <source>
        <dbReference type="ARBA" id="ARBA00022630"/>
    </source>
</evidence>
<dbReference type="SUPFAM" id="SSF51905">
    <property type="entry name" value="FAD/NAD(P)-binding domain"/>
    <property type="match status" value="1"/>
</dbReference>
<dbReference type="SUPFAM" id="SSF54373">
    <property type="entry name" value="FAD-linked reductases, C-terminal domain"/>
    <property type="match status" value="1"/>
</dbReference>
<keyword evidence="13" id="KW-1185">Reference proteome</keyword>
<evidence type="ECO:0000256" key="1">
    <source>
        <dbReference type="ARBA" id="ARBA00001974"/>
    </source>
</evidence>
<dbReference type="PROSITE" id="PS00624">
    <property type="entry name" value="GMC_OXRED_2"/>
    <property type="match status" value="1"/>
</dbReference>
<dbReference type="HAMAP" id="MF_03003">
    <property type="entry name" value="eIF3d"/>
    <property type="match status" value="1"/>
</dbReference>
<dbReference type="Pfam" id="PF05199">
    <property type="entry name" value="GMC_oxred_C"/>
    <property type="match status" value="1"/>
</dbReference>
<comment type="subcellular location">
    <subcellularLocation>
        <location evidence="9">Cytoplasm</location>
    </subcellularLocation>
</comment>
<dbReference type="Proteomes" id="UP000271162">
    <property type="component" value="Unassembled WGS sequence"/>
</dbReference>
<organism evidence="14">
    <name type="scientific">Nippostrongylus brasiliensis</name>
    <name type="common">Rat hookworm</name>
    <dbReference type="NCBI Taxonomy" id="27835"/>
    <lineage>
        <taxon>Eukaryota</taxon>
        <taxon>Metazoa</taxon>
        <taxon>Ecdysozoa</taxon>
        <taxon>Nematoda</taxon>
        <taxon>Chromadorea</taxon>
        <taxon>Rhabditida</taxon>
        <taxon>Rhabditina</taxon>
        <taxon>Rhabditomorpha</taxon>
        <taxon>Strongyloidea</taxon>
        <taxon>Heligmosomidae</taxon>
        <taxon>Nippostrongylus</taxon>
    </lineage>
</organism>
<dbReference type="GO" id="GO:0001732">
    <property type="term" value="P:formation of cytoplasmic translation initiation complex"/>
    <property type="evidence" value="ECO:0007669"/>
    <property type="project" value="UniProtKB-UniRule"/>
</dbReference>
<dbReference type="Pfam" id="PF00732">
    <property type="entry name" value="GMC_oxred_N"/>
    <property type="match status" value="1"/>
</dbReference>
<dbReference type="AlphaFoldDB" id="A0A0N4Y482"/>
<keyword evidence="4 9" id="KW-0396">Initiation factor</keyword>
<protein>
    <recommendedName>
        <fullName evidence="9">Eukaryotic translation initiation factor 3 subunit D</fullName>
        <shortName evidence="9">eIF3d</shortName>
    </recommendedName>
    <alternativeName>
        <fullName evidence="9">Eukaryotic translation initiation factor 3 subunit 7</fullName>
    </alternativeName>
</protein>
<dbReference type="InterPro" id="IPR012132">
    <property type="entry name" value="GMC_OxRdtase"/>
</dbReference>
<evidence type="ECO:0000313" key="14">
    <source>
        <dbReference type="WBParaSite" id="NBR_0001068301-mRNA-1"/>
    </source>
</evidence>
<sequence length="1175" mass="131628">MWNNGKPIQRIASCGIRCLHQSRGKHARWRDSYRQGQFMPELGDKKPTHIVVGAGSAGCVVAARLSENPDNRVLMIEAGPQDYWWDWRLHMPAALMYNLCHDRYNWFYHTVAQKNVANRVFYWPRGRVWGGCSTLNAMVYVRGHPLDYDRWENEGATGWSYKNCLPYFKKAETYSHSQGPNDPYRGHDGPLSVTRGHAEHPLHQAFLEAGRQHPIGSTDDVNGFKQEGLGTLDMTIRNGVRSSTSAAYIRPNLSRPNLYTSTGITCTRILFDGTKAIGIEFIRKLNFHGTENIDSYSREKIYCEGDVIVCGGAINSPQLLMLSGVGPADHLRAHEIPVVVDLPGVGQNLVDHLEVYVQQKCKQPITLYNKSSWRFPHNMIKIGLEWFATQKGLGASSHLETGGFARSTEDIDHPDIQFHFLPSTVHDDGRKVGDCHAYQVHVGNMRTKSKGCVKLASNDPRRHPTIDPNYLSHDDDWKEFRKCVRLSRELFAQKAFDPYRGDELAPGKGVQSDADIDNFVKQASASAYHPSCSCKMGSETDKMAVVNPVTMGVYGTQNLKMVDASVMPSIVSGNLNAPVIMMAERAADLIQGKSLPPLDAPEMALPKFDFCDIAANPTGWGPLGNPPALDTSIPFQQYNKADRIGRVADWIGVDRFFYRRVNERYNERMYGSAANAGSQFDYVHGMDENNFQLVDSSKPVQRNPQRNYRARQLQFKKLLQKDQERREQALQGQNLKMKRSIAKEQQRAFKMWQRRGGNARAGQRGPGGRYPGERPKDRLPSVQVRPEWQVIEEMDFPRLLKLNLPGVGSGEDIGNHLYGTLHFYDKASAIDRVSVRTPITLQRCGGNFYNVTTTEDPVIEELAQQGIGNVFATDIILATLMTAPRSVYSWDIVAHRVGDKLFLDKRDTGGISNPVDALTVSETSGDPPSFEGAGINNAKDLATEALFINQNFRRQVLKRQEHPYVMAHPRAPFEEEGGESGCGYRYRKWTLGKNANGKPIEVVCRTEHDGVMAGPSGDVQFLTIKSFNEWDSSQSGGVDWRVKLDGQKGAVLATEIKNNSCKLAKWTVQALLANSDAIKFGYVSRMSVRNSAQHVILGTQQLRPVEFAQNISMNMDNGWGILRCVIDSCMRQPQGKYLLMKDPQSPVIRLYSLPEGTFESEQDSNDEQGGDSDDS</sequence>
<gene>
    <name evidence="12" type="ORF">NBR_LOCUS10684</name>
</gene>
<comment type="subunit">
    <text evidence="9">Component of the eukaryotic translation initiation factor 3 (eIF-3) complex.</text>
</comment>
<dbReference type="Gene3D" id="3.50.50.60">
    <property type="entry name" value="FAD/NAD(P)-binding domain"/>
    <property type="match status" value="1"/>
</dbReference>
<evidence type="ECO:0000256" key="2">
    <source>
        <dbReference type="ARBA" id="ARBA00010790"/>
    </source>
</evidence>
<reference evidence="14" key="1">
    <citation type="submission" date="2016-04" db="UniProtKB">
        <authorList>
            <consortium name="WormBaseParasite"/>
        </authorList>
    </citation>
    <scope>IDENTIFICATION</scope>
</reference>
<proteinExistence type="inferred from homology"/>
<evidence type="ECO:0000256" key="10">
    <source>
        <dbReference type="SAM" id="MobiDB-lite"/>
    </source>
</evidence>
<dbReference type="GO" id="GO:0003743">
    <property type="term" value="F:translation initiation factor activity"/>
    <property type="evidence" value="ECO:0007669"/>
    <property type="project" value="UniProtKB-UniRule"/>
</dbReference>
<dbReference type="InterPro" id="IPR000172">
    <property type="entry name" value="GMC_OxRdtase_N"/>
</dbReference>
<comment type="cofactor">
    <cofactor evidence="1">
        <name>FAD</name>
        <dbReference type="ChEBI" id="CHEBI:57692"/>
    </cofactor>
</comment>
<evidence type="ECO:0000313" key="13">
    <source>
        <dbReference type="Proteomes" id="UP000271162"/>
    </source>
</evidence>
<dbReference type="InterPro" id="IPR007783">
    <property type="entry name" value="eIF3d"/>
</dbReference>
<keyword evidence="6" id="KW-0274">FAD</keyword>
<keyword evidence="8 9" id="KW-0648">Protein biosynthesis</keyword>
<evidence type="ECO:0000256" key="8">
    <source>
        <dbReference type="ARBA" id="ARBA00022917"/>
    </source>
</evidence>
<comment type="domain">
    <text evidence="9">The RNA gate region regulates mRNA cap recognition to prevent promiscuous mRNA-binding before assembly of eif3d into the full eukaryotic translation initiation factor 3 (eIF-3) complex.</text>
</comment>
<comment type="function">
    <text evidence="9">mRNA cap-binding component of the eukaryotic translation initiation factor 3 (eIF-3) complex, which is involved in protein synthesis of a specialized repertoire of mRNAs and, together with other initiation factors, stimulates binding of mRNA and methionyl-tRNAi to the 40S ribosome. The eIF-3 complex specifically targets and initiates translation of a subset of mRNAs involved in cell proliferation. In the eIF-3 complex, eif3d specifically recognizes and binds the 7-methylguanosine cap of a subset of mRNAs.</text>
</comment>
<evidence type="ECO:0000313" key="12">
    <source>
        <dbReference type="EMBL" id="VDL74273.1"/>
    </source>
</evidence>
<dbReference type="OMA" id="WFATQKG"/>
<dbReference type="Gene3D" id="3.30.560.10">
    <property type="entry name" value="Glucose Oxidase, domain 3"/>
    <property type="match status" value="1"/>
</dbReference>
<feature type="domain" description="Glucose-methanol-choline oxidoreductase N-terminal" evidence="11">
    <location>
        <begin position="312"/>
        <end position="326"/>
    </location>
</feature>
<keyword evidence="5" id="KW-0285">Flavoprotein</keyword>
<dbReference type="NCBIfam" id="NF002550">
    <property type="entry name" value="PRK02106.1"/>
    <property type="match status" value="1"/>
</dbReference>
<comment type="similarity">
    <text evidence="9">Belongs to the eIF-3 subunit D family.</text>
</comment>
<dbReference type="GO" id="GO:0002191">
    <property type="term" value="P:cap-dependent translational initiation"/>
    <property type="evidence" value="ECO:0007669"/>
    <property type="project" value="UniProtKB-UniRule"/>
</dbReference>
<dbReference type="PANTHER" id="PTHR11552">
    <property type="entry name" value="GLUCOSE-METHANOL-CHOLINE GMC OXIDOREDUCTASE"/>
    <property type="match status" value="1"/>
</dbReference>
<reference evidence="12 13" key="2">
    <citation type="submission" date="2018-11" db="EMBL/GenBank/DDBJ databases">
        <authorList>
            <consortium name="Pathogen Informatics"/>
        </authorList>
    </citation>
    <scope>NUCLEOTIDE SEQUENCE [LARGE SCALE GENOMIC DNA]</scope>
</reference>
<keyword evidence="7" id="KW-0694">RNA-binding</keyword>
<dbReference type="GO" id="GO:0016282">
    <property type="term" value="C:eukaryotic 43S preinitiation complex"/>
    <property type="evidence" value="ECO:0007669"/>
    <property type="project" value="UniProtKB-UniRule"/>
</dbReference>
<evidence type="ECO:0000259" key="11">
    <source>
        <dbReference type="PROSITE" id="PS00624"/>
    </source>
</evidence>
<evidence type="ECO:0000256" key="7">
    <source>
        <dbReference type="ARBA" id="ARBA00022884"/>
    </source>
</evidence>
<evidence type="ECO:0000256" key="4">
    <source>
        <dbReference type="ARBA" id="ARBA00022540"/>
    </source>
</evidence>
<dbReference type="Pfam" id="PF05091">
    <property type="entry name" value="eIF-3_zeta"/>
    <property type="match status" value="1"/>
</dbReference>
<feature type="region of interest" description="Disordered" evidence="10">
    <location>
        <begin position="753"/>
        <end position="782"/>
    </location>
</feature>
<comment type="caution">
    <text evidence="9">Lacks conserved residue(s) required for the propagation of feature annotation.</text>
</comment>
<comment type="similarity">
    <text evidence="2">Belongs to the GMC oxidoreductase family.</text>
</comment>
<accession>A0A0N4Y482</accession>
<feature type="compositionally biased region" description="Acidic residues" evidence="10">
    <location>
        <begin position="1158"/>
        <end position="1175"/>
    </location>
</feature>
<evidence type="ECO:0000256" key="6">
    <source>
        <dbReference type="ARBA" id="ARBA00022827"/>
    </source>
</evidence>
<dbReference type="GO" id="GO:0050660">
    <property type="term" value="F:flavin adenine dinucleotide binding"/>
    <property type="evidence" value="ECO:0007669"/>
    <property type="project" value="InterPro"/>
</dbReference>
<dbReference type="WBParaSite" id="NBR_0001068301-mRNA-1">
    <property type="protein sequence ID" value="NBR_0001068301-mRNA-1"/>
    <property type="gene ID" value="NBR_0001068301"/>
</dbReference>
<feature type="compositionally biased region" description="Low complexity" evidence="10">
    <location>
        <begin position="754"/>
        <end position="763"/>
    </location>
</feature>
<dbReference type="GO" id="GO:0005852">
    <property type="term" value="C:eukaryotic translation initiation factor 3 complex"/>
    <property type="evidence" value="ECO:0007669"/>
    <property type="project" value="UniProtKB-UniRule"/>
</dbReference>
<evidence type="ECO:0000256" key="9">
    <source>
        <dbReference type="HAMAP-Rule" id="MF_03003"/>
    </source>
</evidence>
<keyword evidence="3 9" id="KW-0963">Cytoplasm</keyword>
<dbReference type="GO" id="GO:0033290">
    <property type="term" value="C:eukaryotic 48S preinitiation complex"/>
    <property type="evidence" value="ECO:0007669"/>
    <property type="project" value="UniProtKB-UniRule"/>
</dbReference>
<dbReference type="EMBL" id="UYSL01020365">
    <property type="protein sequence ID" value="VDL74273.1"/>
    <property type="molecule type" value="Genomic_DNA"/>
</dbReference>
<dbReference type="STRING" id="27835.A0A0N4Y482"/>
<name>A0A0N4Y482_NIPBR</name>